<dbReference type="InterPro" id="IPR014456">
    <property type="entry name" value="UCP010244_IM"/>
</dbReference>
<keyword evidence="1" id="KW-1133">Transmembrane helix</keyword>
<proteinExistence type="predicted"/>
<dbReference type="EMBL" id="JABBGK010000009">
    <property type="protein sequence ID" value="NML76823.1"/>
    <property type="molecule type" value="Genomic_DNA"/>
</dbReference>
<evidence type="ECO:0000313" key="3">
    <source>
        <dbReference type="Proteomes" id="UP000541470"/>
    </source>
</evidence>
<sequence length="182" mass="19497">MNRIMHAVVTGIVGAALLHIIIILSLPNFTGKDAFTRVRAIGPSHSFHSLGDVAKDDGLTNVDPFIKTAVCHFDIARQPLRLLARGGPSFWSLAIYDKDSNEVFSMNDRTSVGGNLDMVLATPVQLSQIRKAPGAALTQSILVEHKGTTGYVVLRTMAPQPSFEAEAASFLEEAVCTPLSGP</sequence>
<evidence type="ECO:0000256" key="1">
    <source>
        <dbReference type="SAM" id="Phobius"/>
    </source>
</evidence>
<feature type="transmembrane region" description="Helical" evidence="1">
    <location>
        <begin position="7"/>
        <end position="26"/>
    </location>
</feature>
<reference evidence="2 3" key="1">
    <citation type="submission" date="2020-04" db="EMBL/GenBank/DDBJ databases">
        <title>Rhizobium sp. S-51 isolated from soil.</title>
        <authorList>
            <person name="Dahal R.H."/>
        </authorList>
    </citation>
    <scope>NUCLEOTIDE SEQUENCE [LARGE SCALE GENOMIC DNA]</scope>
    <source>
        <strain evidence="2 3">S-51</strain>
    </source>
</reference>
<keyword evidence="1" id="KW-0812">Transmembrane</keyword>
<accession>A0A7Y0B0K5</accession>
<dbReference type="Proteomes" id="UP000541470">
    <property type="component" value="Unassembled WGS sequence"/>
</dbReference>
<evidence type="ECO:0000313" key="2">
    <source>
        <dbReference type="EMBL" id="NML76823.1"/>
    </source>
</evidence>
<organism evidence="2 3">
    <name type="scientific">Rhizobium terricola</name>
    <dbReference type="NCBI Taxonomy" id="2728849"/>
    <lineage>
        <taxon>Bacteria</taxon>
        <taxon>Pseudomonadati</taxon>
        <taxon>Pseudomonadota</taxon>
        <taxon>Alphaproteobacteria</taxon>
        <taxon>Hyphomicrobiales</taxon>
        <taxon>Rhizobiaceae</taxon>
        <taxon>Rhizobium/Agrobacterium group</taxon>
        <taxon>Rhizobium</taxon>
    </lineage>
</organism>
<dbReference type="AlphaFoldDB" id="A0A7Y0B0K5"/>
<keyword evidence="3" id="KW-1185">Reference proteome</keyword>
<dbReference type="RefSeq" id="WP_169595392.1">
    <property type="nucleotide sequence ID" value="NZ_JABBGK010000009.1"/>
</dbReference>
<dbReference type="PIRSF" id="PIRSF010244">
    <property type="entry name" value="UCP010244_imp"/>
    <property type="match status" value="1"/>
</dbReference>
<gene>
    <name evidence="2" type="ORF">HHL25_22030</name>
</gene>
<name>A0A7Y0B0K5_9HYPH</name>
<comment type="caution">
    <text evidence="2">The sequence shown here is derived from an EMBL/GenBank/DDBJ whole genome shotgun (WGS) entry which is preliminary data.</text>
</comment>
<protein>
    <submittedName>
        <fullName evidence="2">DUF1254 domain-containing protein</fullName>
    </submittedName>
</protein>
<keyword evidence="1" id="KW-0472">Membrane</keyword>